<dbReference type="Gene3D" id="2.60.120.920">
    <property type="match status" value="1"/>
</dbReference>
<dbReference type="PANTHER" id="PTHR12864">
    <property type="entry name" value="RAN BINDING PROTEIN 9-RELATED"/>
    <property type="match status" value="1"/>
</dbReference>
<organism evidence="3 4">
    <name type="scientific">Platanthera zijinensis</name>
    <dbReference type="NCBI Taxonomy" id="2320716"/>
    <lineage>
        <taxon>Eukaryota</taxon>
        <taxon>Viridiplantae</taxon>
        <taxon>Streptophyta</taxon>
        <taxon>Embryophyta</taxon>
        <taxon>Tracheophyta</taxon>
        <taxon>Spermatophyta</taxon>
        <taxon>Magnoliopsida</taxon>
        <taxon>Liliopsida</taxon>
        <taxon>Asparagales</taxon>
        <taxon>Orchidaceae</taxon>
        <taxon>Orchidoideae</taxon>
        <taxon>Orchideae</taxon>
        <taxon>Orchidinae</taxon>
        <taxon>Platanthera</taxon>
    </lineage>
</organism>
<dbReference type="SMART" id="SM00757">
    <property type="entry name" value="CRA"/>
    <property type="match status" value="1"/>
</dbReference>
<dbReference type="InterPro" id="IPR024964">
    <property type="entry name" value="CTLH/CRA"/>
</dbReference>
<dbReference type="InterPro" id="IPR013144">
    <property type="entry name" value="CRA_dom"/>
</dbReference>
<comment type="caution">
    <text evidence="3">The sequence shown here is derived from an EMBL/GenBank/DDBJ whole genome shotgun (WGS) entry which is preliminary data.</text>
</comment>
<dbReference type="SMART" id="SM00449">
    <property type="entry name" value="SPRY"/>
    <property type="match status" value="1"/>
</dbReference>
<dbReference type="Proteomes" id="UP001418222">
    <property type="component" value="Unassembled WGS sequence"/>
</dbReference>
<gene>
    <name evidence="3" type="ORF">KSP39_PZI023262</name>
</gene>
<dbReference type="EMBL" id="JBBWWQ010000020">
    <property type="protein sequence ID" value="KAK8916049.1"/>
    <property type="molecule type" value="Genomic_DNA"/>
</dbReference>
<sequence>MENKQAPVAAREDPFDLFKLSSRWASGEAESSSLEIEAEEIPSHLNTLNSSGMFHMVSTDKMSVQYVGNPQHGYDVGAVQANCPAPTRRIAYYFEMTVKNAGQKGQVAIGFTTKEFNLRRQPGWEANSCGYHGDDGYLYHGQGKGEPFGPTYTSDDTVGAGINYSTQEFFFTKNGELVGTVSKDIKGLLYPTIAVHGPNEEVTVNFGKQPFRFDIEMFMFKERQKQEELIGKLTLPPNVSHWIVRSYLLHYGYQDTVNSFDVESGIMSPHIPTPQENGFKEHGDAYALNNRKILRQLNLQLIRNGDIDSVFCKLREWYPQIMQSDTSVLCFLLHSQRFIEYIRAGNLLEAVNYARTELNKFFSVNPLNNLLEDVVALLAYENPSKSCVAHLLEPQQREFVADAVNAMVLTTNPDMKNNKECEISSLEKLLKQLTRCSLERRSLTGDQGEAFDVRKLAENVSCR</sequence>
<dbReference type="InterPro" id="IPR050618">
    <property type="entry name" value="Ubq-SigPath_Reg"/>
</dbReference>
<keyword evidence="4" id="KW-1185">Reference proteome</keyword>
<dbReference type="Pfam" id="PF10607">
    <property type="entry name" value="CTLH"/>
    <property type="match status" value="1"/>
</dbReference>
<evidence type="ECO:0000259" key="1">
    <source>
        <dbReference type="PROSITE" id="PS50188"/>
    </source>
</evidence>
<dbReference type="Pfam" id="PF00622">
    <property type="entry name" value="SPRY"/>
    <property type="match status" value="1"/>
</dbReference>
<feature type="domain" description="B30.2/SPRY" evidence="1">
    <location>
        <begin position="23"/>
        <end position="211"/>
    </location>
</feature>
<dbReference type="InterPro" id="IPR003877">
    <property type="entry name" value="SPRY_dom"/>
</dbReference>
<dbReference type="SMART" id="SM00668">
    <property type="entry name" value="CTLH"/>
    <property type="match status" value="1"/>
</dbReference>
<dbReference type="SUPFAM" id="SSF49899">
    <property type="entry name" value="Concanavalin A-like lectins/glucanases"/>
    <property type="match status" value="1"/>
</dbReference>
<dbReference type="FunFam" id="2.60.120.920:FF:000092">
    <property type="entry name" value="Ran-binding protein M homolog"/>
    <property type="match status" value="1"/>
</dbReference>
<protein>
    <submittedName>
        <fullName evidence="3">Uncharacterized protein</fullName>
    </submittedName>
</protein>
<dbReference type="AlphaFoldDB" id="A0AAP0FU85"/>
<dbReference type="PROSITE" id="PS50897">
    <property type="entry name" value="CTLH"/>
    <property type="match status" value="1"/>
</dbReference>
<evidence type="ECO:0000313" key="4">
    <source>
        <dbReference type="Proteomes" id="UP001418222"/>
    </source>
</evidence>
<evidence type="ECO:0000313" key="3">
    <source>
        <dbReference type="EMBL" id="KAK8916049.1"/>
    </source>
</evidence>
<dbReference type="InterPro" id="IPR001870">
    <property type="entry name" value="B30.2/SPRY"/>
</dbReference>
<dbReference type="InterPro" id="IPR044736">
    <property type="entry name" value="Gid1/RanBPM/SPLA_SPRY"/>
</dbReference>
<dbReference type="PROSITE" id="PS50188">
    <property type="entry name" value="B302_SPRY"/>
    <property type="match status" value="1"/>
</dbReference>
<dbReference type="CDD" id="cd12885">
    <property type="entry name" value="SPRY_RanBP_like"/>
    <property type="match status" value="1"/>
</dbReference>
<dbReference type="InterPro" id="IPR006595">
    <property type="entry name" value="CTLH_C"/>
</dbReference>
<reference evidence="3 4" key="1">
    <citation type="journal article" date="2022" name="Nat. Plants">
        <title>Genomes of leafy and leafless Platanthera orchids illuminate the evolution of mycoheterotrophy.</title>
        <authorList>
            <person name="Li M.H."/>
            <person name="Liu K.W."/>
            <person name="Li Z."/>
            <person name="Lu H.C."/>
            <person name="Ye Q.L."/>
            <person name="Zhang D."/>
            <person name="Wang J.Y."/>
            <person name="Li Y.F."/>
            <person name="Zhong Z.M."/>
            <person name="Liu X."/>
            <person name="Yu X."/>
            <person name="Liu D.K."/>
            <person name="Tu X.D."/>
            <person name="Liu B."/>
            <person name="Hao Y."/>
            <person name="Liao X.Y."/>
            <person name="Jiang Y.T."/>
            <person name="Sun W.H."/>
            <person name="Chen J."/>
            <person name="Chen Y.Q."/>
            <person name="Ai Y."/>
            <person name="Zhai J.W."/>
            <person name="Wu S.S."/>
            <person name="Zhou Z."/>
            <person name="Hsiao Y.Y."/>
            <person name="Wu W.L."/>
            <person name="Chen Y.Y."/>
            <person name="Lin Y.F."/>
            <person name="Hsu J.L."/>
            <person name="Li C.Y."/>
            <person name="Wang Z.W."/>
            <person name="Zhao X."/>
            <person name="Zhong W.Y."/>
            <person name="Ma X.K."/>
            <person name="Ma L."/>
            <person name="Huang J."/>
            <person name="Chen G.Z."/>
            <person name="Huang M.Z."/>
            <person name="Huang L."/>
            <person name="Peng D.H."/>
            <person name="Luo Y.B."/>
            <person name="Zou S.Q."/>
            <person name="Chen S.P."/>
            <person name="Lan S."/>
            <person name="Tsai W.C."/>
            <person name="Van de Peer Y."/>
            <person name="Liu Z.J."/>
        </authorList>
    </citation>
    <scope>NUCLEOTIDE SEQUENCE [LARGE SCALE GENOMIC DNA]</scope>
    <source>
        <strain evidence="3">Lor287</strain>
    </source>
</reference>
<accession>A0AAP0FU85</accession>
<dbReference type="InterPro" id="IPR013320">
    <property type="entry name" value="ConA-like_dom_sf"/>
</dbReference>
<dbReference type="InterPro" id="IPR043136">
    <property type="entry name" value="B30.2/SPRY_sf"/>
</dbReference>
<name>A0AAP0FU85_9ASPA</name>
<proteinExistence type="predicted"/>
<evidence type="ECO:0000259" key="2">
    <source>
        <dbReference type="PROSITE" id="PS50897"/>
    </source>
</evidence>
<feature type="domain" description="CTLH" evidence="2">
    <location>
        <begin position="290"/>
        <end position="349"/>
    </location>
</feature>